<organism evidence="9">
    <name type="scientific">Roseihalotalea indica</name>
    <dbReference type="NCBI Taxonomy" id="2867963"/>
    <lineage>
        <taxon>Bacteria</taxon>
        <taxon>Pseudomonadati</taxon>
        <taxon>Bacteroidota</taxon>
        <taxon>Cytophagia</taxon>
        <taxon>Cytophagales</taxon>
        <taxon>Catalimonadaceae</taxon>
        <taxon>Roseihalotalea</taxon>
    </lineage>
</organism>
<dbReference type="EMBL" id="CP120682">
    <property type="protein sequence ID" value="WKN36116.1"/>
    <property type="molecule type" value="Genomic_DNA"/>
</dbReference>
<dbReference type="Pfam" id="PF00331">
    <property type="entry name" value="Glyco_hydro_10"/>
    <property type="match status" value="1"/>
</dbReference>
<comment type="catalytic activity">
    <reaction evidence="5">
        <text>Endohydrolysis of (1-&gt;4)-beta-D-xylosidic linkages in xylans.</text>
        <dbReference type="EC" id="3.2.1.8"/>
    </reaction>
</comment>
<evidence type="ECO:0000256" key="4">
    <source>
        <dbReference type="ARBA" id="ARBA00023326"/>
    </source>
</evidence>
<dbReference type="EC" id="3.2.1.8" evidence="5"/>
<reference evidence="9" key="2">
    <citation type="journal article" date="2024" name="Antonie Van Leeuwenhoek">
        <title>Roseihalotalea indica gen. nov., sp. nov., a halophilic Bacteroidetes from mesopelagic Southwest Indian Ocean with higher carbohydrate metabolic potential.</title>
        <authorList>
            <person name="Chen B."/>
            <person name="Zhang M."/>
            <person name="Lin D."/>
            <person name="Ye J."/>
            <person name="Tang K."/>
        </authorList>
    </citation>
    <scope>NUCLEOTIDE SEQUENCE</scope>
    <source>
        <strain evidence="9">TK19036</strain>
    </source>
</reference>
<evidence type="ECO:0000256" key="6">
    <source>
        <dbReference type="SAM" id="Coils"/>
    </source>
</evidence>
<evidence type="ECO:0000256" key="2">
    <source>
        <dbReference type="ARBA" id="ARBA00023277"/>
    </source>
</evidence>
<sequence>MRFFSFFSSLGLLAIVMIGNSLDSTETTLRSAADFPVGVAVIPNRLNQTEYATVVAREFSSLTAENMMKPQYLWAGERTYDFSRSDSIINFAQAHNMQVHGHTLAWHNMQPRWLRESIDSYDSATLENMLRDYIQAVVTHYQGKVVSWDVVNEAIDPDGNGMRKSVYQQKLGDDYVARCHQYAREADPDVLLFYNDYDVAAKPEKLKAILAMVDDFQQRNIPIDGIGMQMHVGLDLSLENFQYAVDEISRRGLKIHLSEVDIKTNKQGKAKELTKEMAQAQQEKMKEIVQVFNSLPEDNKFAITFWGLRDNDSWLTNHTGSPQWPLLFDRDLQKKPMYQGFLDGLESARTSNN</sequence>
<keyword evidence="3 5" id="KW-0326">Glycosidase</keyword>
<accession>A0AA49JDM8</accession>
<keyword evidence="4 5" id="KW-0624">Polysaccharide degradation</keyword>
<evidence type="ECO:0000259" key="8">
    <source>
        <dbReference type="PROSITE" id="PS51760"/>
    </source>
</evidence>
<proteinExistence type="inferred from homology"/>
<dbReference type="InterPro" id="IPR017853">
    <property type="entry name" value="GH"/>
</dbReference>
<evidence type="ECO:0000256" key="7">
    <source>
        <dbReference type="SAM" id="SignalP"/>
    </source>
</evidence>
<comment type="similarity">
    <text evidence="5">Belongs to the glycosyl hydrolase 10 (cellulase F) family.</text>
</comment>
<dbReference type="GO" id="GO:0031176">
    <property type="term" value="F:endo-1,4-beta-xylanase activity"/>
    <property type="evidence" value="ECO:0007669"/>
    <property type="project" value="UniProtKB-EC"/>
</dbReference>
<keyword evidence="2 5" id="KW-0119">Carbohydrate metabolism</keyword>
<gene>
    <name evidence="9" type="ORF">K4G66_27495</name>
</gene>
<feature type="domain" description="GH10" evidence="8">
    <location>
        <begin position="23"/>
        <end position="344"/>
    </location>
</feature>
<evidence type="ECO:0000256" key="1">
    <source>
        <dbReference type="ARBA" id="ARBA00022801"/>
    </source>
</evidence>
<dbReference type="InterPro" id="IPR001000">
    <property type="entry name" value="GH10_dom"/>
</dbReference>
<dbReference type="SMART" id="SM00633">
    <property type="entry name" value="Glyco_10"/>
    <property type="match status" value="1"/>
</dbReference>
<feature type="signal peptide" evidence="7">
    <location>
        <begin position="1"/>
        <end position="23"/>
    </location>
</feature>
<dbReference type="Gene3D" id="3.20.20.80">
    <property type="entry name" value="Glycosidases"/>
    <property type="match status" value="1"/>
</dbReference>
<evidence type="ECO:0000313" key="9">
    <source>
        <dbReference type="EMBL" id="WKN36116.1"/>
    </source>
</evidence>
<feature type="coiled-coil region" evidence="6">
    <location>
        <begin position="263"/>
        <end position="290"/>
    </location>
</feature>
<dbReference type="PANTHER" id="PTHR31490">
    <property type="entry name" value="GLYCOSYL HYDROLASE"/>
    <property type="match status" value="1"/>
</dbReference>
<dbReference type="PROSITE" id="PS51760">
    <property type="entry name" value="GH10_2"/>
    <property type="match status" value="1"/>
</dbReference>
<dbReference type="GO" id="GO:0000272">
    <property type="term" value="P:polysaccharide catabolic process"/>
    <property type="evidence" value="ECO:0007669"/>
    <property type="project" value="UniProtKB-KW"/>
</dbReference>
<keyword evidence="6" id="KW-0175">Coiled coil</keyword>
<evidence type="ECO:0000256" key="5">
    <source>
        <dbReference type="RuleBase" id="RU361174"/>
    </source>
</evidence>
<dbReference type="AlphaFoldDB" id="A0AA49JDM8"/>
<dbReference type="PANTHER" id="PTHR31490:SF90">
    <property type="entry name" value="ENDO-1,4-BETA-XYLANASE A"/>
    <property type="match status" value="1"/>
</dbReference>
<reference evidence="9" key="1">
    <citation type="journal article" date="2023" name="Comput. Struct. Biotechnol. J.">
        <title>Discovery of a novel marine Bacteroidetes with a rich repertoire of carbohydrate-active enzymes.</title>
        <authorList>
            <person name="Chen B."/>
            <person name="Liu G."/>
            <person name="Chen Q."/>
            <person name="Wang H."/>
            <person name="Liu L."/>
            <person name="Tang K."/>
        </authorList>
    </citation>
    <scope>NUCLEOTIDE SEQUENCE</scope>
    <source>
        <strain evidence="9">TK19036</strain>
    </source>
</reference>
<dbReference type="PRINTS" id="PR00134">
    <property type="entry name" value="GLHYDRLASE10"/>
</dbReference>
<dbReference type="InterPro" id="IPR044846">
    <property type="entry name" value="GH10"/>
</dbReference>
<evidence type="ECO:0000256" key="3">
    <source>
        <dbReference type="ARBA" id="ARBA00023295"/>
    </source>
</evidence>
<name>A0AA49JDM8_9BACT</name>
<keyword evidence="7" id="KW-0732">Signal</keyword>
<dbReference type="SUPFAM" id="SSF51445">
    <property type="entry name" value="(Trans)glycosidases"/>
    <property type="match status" value="1"/>
</dbReference>
<feature type="chain" id="PRO_5041466698" description="Beta-xylanase" evidence="7">
    <location>
        <begin position="24"/>
        <end position="353"/>
    </location>
</feature>
<keyword evidence="1 5" id="KW-0378">Hydrolase</keyword>
<protein>
    <recommendedName>
        <fullName evidence="5">Beta-xylanase</fullName>
        <ecNumber evidence="5">3.2.1.8</ecNumber>
    </recommendedName>
</protein>